<sequence length="106" mass="12191">MYGITPLILIILPFLFQLIYGQKAIGETIQLKFRTVVLISILMQIVLSIISFNLAIYNFTESLQGELPGCGMWMIGIYFVNLLSIIILLVIIIVQYFIKRSYEKNK</sequence>
<dbReference type="EMBL" id="MUGX01000009">
    <property type="protein sequence ID" value="OXA89157.1"/>
    <property type="molecule type" value="Genomic_DNA"/>
</dbReference>
<dbReference type="EMBL" id="JPRK01000009">
    <property type="protein sequence ID" value="KIO52524.1"/>
    <property type="molecule type" value="Genomic_DNA"/>
</dbReference>
<feature type="transmembrane region" description="Helical" evidence="1">
    <location>
        <begin position="6"/>
        <end position="25"/>
    </location>
</feature>
<evidence type="ECO:0000256" key="1">
    <source>
        <dbReference type="SAM" id="Phobius"/>
    </source>
</evidence>
<name>A0A0D0EEK7_9FLAO</name>
<keyword evidence="1" id="KW-0812">Transmembrane</keyword>
<keyword evidence="1" id="KW-0472">Membrane</keyword>
<evidence type="ECO:0000313" key="2">
    <source>
        <dbReference type="EMBL" id="KIO52524.1"/>
    </source>
</evidence>
<dbReference type="STRING" id="37752.IW18_11315"/>
<feature type="transmembrane region" description="Helical" evidence="1">
    <location>
        <begin position="71"/>
        <end position="98"/>
    </location>
</feature>
<dbReference type="Proteomes" id="UP000032061">
    <property type="component" value="Unassembled WGS sequence"/>
</dbReference>
<dbReference type="OrthoDB" id="1377387at2"/>
<reference evidence="2 4" key="1">
    <citation type="submission" date="2015-01" db="EMBL/GenBank/DDBJ databases">
        <title>Genome of Flavobacterium hibernum DSM 12611.</title>
        <authorList>
            <person name="Stropko S.J."/>
            <person name="Pipes S.E."/>
            <person name="Newman J.D."/>
        </authorList>
    </citation>
    <scope>NUCLEOTIDE SEQUENCE [LARGE SCALE GENOMIC DNA]</scope>
    <source>
        <strain evidence="2 4">DSM 12611</strain>
    </source>
</reference>
<keyword evidence="5" id="KW-1185">Reference proteome</keyword>
<proteinExistence type="predicted"/>
<dbReference type="RefSeq" id="WP_041517792.1">
    <property type="nucleotide sequence ID" value="NZ_JPRK01000009.1"/>
</dbReference>
<comment type="caution">
    <text evidence="2">The sequence shown here is derived from an EMBL/GenBank/DDBJ whole genome shotgun (WGS) entry which is preliminary data.</text>
</comment>
<evidence type="ECO:0000313" key="3">
    <source>
        <dbReference type="EMBL" id="OXA89157.1"/>
    </source>
</evidence>
<keyword evidence="1" id="KW-1133">Transmembrane helix</keyword>
<dbReference type="Proteomes" id="UP000198302">
    <property type="component" value="Unassembled WGS sequence"/>
</dbReference>
<accession>A0A0D0EEK7</accession>
<evidence type="ECO:0000313" key="5">
    <source>
        <dbReference type="Proteomes" id="UP000198302"/>
    </source>
</evidence>
<gene>
    <name evidence="3" type="ORF">B0A73_06150</name>
    <name evidence="2" type="ORF">IW18_11315</name>
</gene>
<protein>
    <recommendedName>
        <fullName evidence="6">MotA/TolQ/ExbB proton channel domain-containing protein</fullName>
    </recommendedName>
</protein>
<organism evidence="2 4">
    <name type="scientific">Flavobacterium hibernum</name>
    <dbReference type="NCBI Taxonomy" id="37752"/>
    <lineage>
        <taxon>Bacteria</taxon>
        <taxon>Pseudomonadati</taxon>
        <taxon>Bacteroidota</taxon>
        <taxon>Flavobacteriia</taxon>
        <taxon>Flavobacteriales</taxon>
        <taxon>Flavobacteriaceae</taxon>
        <taxon>Flavobacterium</taxon>
    </lineage>
</organism>
<evidence type="ECO:0008006" key="6">
    <source>
        <dbReference type="Google" id="ProtNLM"/>
    </source>
</evidence>
<feature type="transmembrane region" description="Helical" evidence="1">
    <location>
        <begin position="37"/>
        <end position="59"/>
    </location>
</feature>
<evidence type="ECO:0000313" key="4">
    <source>
        <dbReference type="Proteomes" id="UP000032061"/>
    </source>
</evidence>
<dbReference type="AlphaFoldDB" id="A0A0D0EEK7"/>
<reference evidence="3 5" key="2">
    <citation type="submission" date="2016-11" db="EMBL/GenBank/DDBJ databases">
        <title>Whole genomes of Flavobacteriaceae.</title>
        <authorList>
            <person name="Stine C."/>
            <person name="Li C."/>
            <person name="Tadesse D."/>
        </authorList>
    </citation>
    <scope>NUCLEOTIDE SEQUENCE [LARGE SCALE GENOMIC DNA]</scope>
    <source>
        <strain evidence="3 5">ATCC 51468</strain>
    </source>
</reference>